<feature type="signal peptide" evidence="10">
    <location>
        <begin position="1"/>
        <end position="27"/>
    </location>
</feature>
<dbReference type="InterPro" id="IPR036852">
    <property type="entry name" value="Peptidase_S8/S53_dom_sf"/>
</dbReference>
<feature type="region of interest" description="Disordered" evidence="9">
    <location>
        <begin position="748"/>
        <end position="778"/>
    </location>
</feature>
<keyword evidence="13" id="KW-1185">Reference proteome</keyword>
<feature type="region of interest" description="Disordered" evidence="9">
    <location>
        <begin position="1154"/>
        <end position="1189"/>
    </location>
</feature>
<proteinExistence type="inferred from homology"/>
<dbReference type="SUPFAM" id="SSF52743">
    <property type="entry name" value="Subtilisin-like"/>
    <property type="match status" value="1"/>
</dbReference>
<comment type="catalytic activity">
    <reaction evidence="6">
        <text>Hydrolysis of proteins with broad specificity for peptide bonds, and a preference for a large uncharged residue in P1. Hydrolyzes peptide amides.</text>
        <dbReference type="EC" id="3.4.21.62"/>
    </reaction>
</comment>
<evidence type="ECO:0000313" key="13">
    <source>
        <dbReference type="Proteomes" id="UP001224775"/>
    </source>
</evidence>
<dbReference type="CDD" id="cd07477">
    <property type="entry name" value="Peptidases_S8_Subtilisin_subset"/>
    <property type="match status" value="1"/>
</dbReference>
<evidence type="ECO:0000256" key="10">
    <source>
        <dbReference type="SAM" id="SignalP"/>
    </source>
</evidence>
<feature type="active site" description="Charge relay system" evidence="8">
    <location>
        <position position="423"/>
    </location>
</feature>
<dbReference type="GO" id="GO:0004252">
    <property type="term" value="F:serine-type endopeptidase activity"/>
    <property type="evidence" value="ECO:0007669"/>
    <property type="project" value="UniProtKB-UniRule"/>
</dbReference>
<feature type="compositionally biased region" description="Basic and acidic residues" evidence="9">
    <location>
        <begin position="67"/>
        <end position="80"/>
    </location>
</feature>
<dbReference type="InterPro" id="IPR050131">
    <property type="entry name" value="Peptidase_S8_subtilisin-like"/>
</dbReference>
<dbReference type="InterPro" id="IPR034202">
    <property type="entry name" value="Subtilisin_Carlsberg-like"/>
</dbReference>
<dbReference type="EC" id="3.4.21.62" evidence="7"/>
<keyword evidence="2 8" id="KW-0645">Protease</keyword>
<evidence type="ECO:0000256" key="3">
    <source>
        <dbReference type="ARBA" id="ARBA00022723"/>
    </source>
</evidence>
<evidence type="ECO:0000259" key="11">
    <source>
        <dbReference type="Pfam" id="PF00082"/>
    </source>
</evidence>
<dbReference type="Pfam" id="PF00082">
    <property type="entry name" value="Peptidase_S8"/>
    <property type="match status" value="1"/>
</dbReference>
<dbReference type="GO" id="GO:0005615">
    <property type="term" value="C:extracellular space"/>
    <property type="evidence" value="ECO:0007669"/>
    <property type="project" value="TreeGrafter"/>
</dbReference>
<dbReference type="GO" id="GO:0006508">
    <property type="term" value="P:proteolysis"/>
    <property type="evidence" value="ECO:0007669"/>
    <property type="project" value="UniProtKB-KW"/>
</dbReference>
<feature type="region of interest" description="Disordered" evidence="9">
    <location>
        <begin position="1206"/>
        <end position="1228"/>
    </location>
</feature>
<dbReference type="InterPro" id="IPR000209">
    <property type="entry name" value="Peptidase_S8/S53_dom"/>
</dbReference>
<keyword evidence="3" id="KW-0479">Metal-binding</keyword>
<feature type="domain" description="Peptidase S8/S53" evidence="11">
    <location>
        <begin position="225"/>
        <end position="471"/>
    </location>
</feature>
<feature type="region of interest" description="Disordered" evidence="9">
    <location>
        <begin position="900"/>
        <end position="945"/>
    </location>
</feature>
<feature type="active site" description="Charge relay system" evidence="8">
    <location>
        <position position="231"/>
    </location>
</feature>
<evidence type="ECO:0000256" key="9">
    <source>
        <dbReference type="SAM" id="MobiDB-lite"/>
    </source>
</evidence>
<accession>A0AAD8YQ86</accession>
<keyword evidence="5 8" id="KW-0720">Serine protease</keyword>
<dbReference type="InterPro" id="IPR015500">
    <property type="entry name" value="Peptidase_S8_subtilisin-rel"/>
</dbReference>
<dbReference type="InterPro" id="IPR023828">
    <property type="entry name" value="Peptidase_S8_Ser-AS"/>
</dbReference>
<dbReference type="Proteomes" id="UP001224775">
    <property type="component" value="Unassembled WGS sequence"/>
</dbReference>
<keyword evidence="4 8" id="KW-0378">Hydrolase</keyword>
<feature type="compositionally biased region" description="Pro residues" evidence="9">
    <location>
        <begin position="637"/>
        <end position="706"/>
    </location>
</feature>
<dbReference type="PROSITE" id="PS51892">
    <property type="entry name" value="SUBTILASE"/>
    <property type="match status" value="1"/>
</dbReference>
<dbReference type="PROSITE" id="PS00138">
    <property type="entry name" value="SUBTILASE_SER"/>
    <property type="match status" value="1"/>
</dbReference>
<protein>
    <recommendedName>
        <fullName evidence="7">subtilisin</fullName>
        <ecNumber evidence="7">3.4.21.62</ecNumber>
    </recommendedName>
</protein>
<sequence>MFLSKGTLNLSLALAFTASAAIGKVSAVDADPLIASYEPYATGSKQTLLVSYRDDSGHDNVVNRVEKMKGEGKKVKESKNHKLNKTHSLKKEKGAGTKKGKSDKDRRLRWLQEDGAITAGFSVLELETDDIKAEIAALSAIDGVTAVEQDGMMHINTMEYQQKLRGGAADHIREIQDAISATADELAEDAEAQHGRRLAEQTPYGIDMVNASHVWDYTPVMTDPIKICVVDTGYDLGHEDLPTESVHGVDGFDQYGQLWSVDGHGHGTHCAGTIGAIGGNGKGVTSVNPDPSKFTFFIGKGLSDSGSGSGSGVMAAVAACVEAGAKVISMSLGGGGYSATSNAAYEDYYDANVLIVAAAGNGGNSALGYPASYPAVVSVASLTSSGSRSSFSQYNDQVEIAAPGSAVLSTHKNNGYTSMSGTSMACPHVAGVAALLWSHFPDCTNNQIRNAMINSSVESGSAGWDKYYGWGRVNAGNAYELLKNGCEVAGGDSNPPAGEGLSHFALGGKDQGVPLTPTPAPTPLPPCPGAQQRFEVQIITDNYPGETTWTLTDKCDASIGEMMSGGPYSTSNTPYSDMSACADDGQYEFKINDAYGDGVCCSYGAGSYLVKFGIVEKASGGQFASSETKTFGTCGSTPPPTTGSTPPPSAPPTNPPTTGSTPPPTVPPTPVPTVPPTAPPTPVPTAPPTNPPTAQPTAPPTAPVTPAPTTGGGAVAQGAIFDSSYGVPKCANMGSSCDSLGLLNGRGTISNGNEPNHSNTNNNGNTCNDGNSGSYHSDESIDQITVTAGDIESGVPVPSGDFITEGGRAYVTVKLWCWGSGASDTADIYLTKDASSPDWEPLDSITCPGGGAQTIVQAFDVPKGTNQSIRVNFRWGGSASTCSPGSYDDHDDLIFTVKENPNFTAPPTPAPTQPPTPVPTPVPTPMPTDANDGPPPSPGGVASYDEGLGAPKCSFAPSCDSGILLNGRANINNGVEPNQPNTLNICTDGPAGSYHSDESIDKIVVSKASGGDLTEGDPVTITATIWCWGSGTSDRIDFYHAADASQPEWTQIGPRQVCPGGGLQTVTAQIVLPQGALQAVRANLMYGSGTAGVNSCTPGSWDDTDDLVISVRPNPSIQGLVASPGKSKHDDVQGAIVYAEKDAAADMMEKELQELNQSTEKPTEDDDGKGKGKGKGKDKGKGGESVGTASATAKYVCTKHRPLTANICDEGSPADDTCTSEGQSCGRKGKKCWFAGCDGDEEANA</sequence>
<feature type="active site" description="Charge relay system" evidence="8">
    <location>
        <position position="266"/>
    </location>
</feature>
<evidence type="ECO:0000256" key="1">
    <source>
        <dbReference type="ARBA" id="ARBA00011073"/>
    </source>
</evidence>
<gene>
    <name evidence="12" type="ORF">QTG54_001145</name>
</gene>
<feature type="compositionally biased region" description="Basic and acidic residues" evidence="9">
    <location>
        <begin position="89"/>
        <end position="106"/>
    </location>
</feature>
<dbReference type="PROSITE" id="PS00137">
    <property type="entry name" value="SUBTILASE_HIS"/>
    <property type="match status" value="1"/>
</dbReference>
<dbReference type="AlphaFoldDB" id="A0AAD8YQ86"/>
<feature type="compositionally biased region" description="Pro residues" evidence="9">
    <location>
        <begin position="904"/>
        <end position="926"/>
    </location>
</feature>
<dbReference type="GO" id="GO:0046872">
    <property type="term" value="F:metal ion binding"/>
    <property type="evidence" value="ECO:0007669"/>
    <property type="project" value="UniProtKB-KW"/>
</dbReference>
<evidence type="ECO:0000256" key="8">
    <source>
        <dbReference type="PROSITE-ProRule" id="PRU01240"/>
    </source>
</evidence>
<comment type="similarity">
    <text evidence="1 8">Belongs to the peptidase S8 family.</text>
</comment>
<evidence type="ECO:0000256" key="5">
    <source>
        <dbReference type="ARBA" id="ARBA00022825"/>
    </source>
</evidence>
<name>A0AAD8YQ86_9STRA</name>
<dbReference type="PANTHER" id="PTHR43806:SF11">
    <property type="entry name" value="CEREVISIN-RELATED"/>
    <property type="match status" value="1"/>
</dbReference>
<feature type="chain" id="PRO_5042016861" description="subtilisin" evidence="10">
    <location>
        <begin position="28"/>
        <end position="1245"/>
    </location>
</feature>
<dbReference type="InterPro" id="IPR022398">
    <property type="entry name" value="Peptidase_S8_His-AS"/>
</dbReference>
<evidence type="ECO:0000256" key="7">
    <source>
        <dbReference type="ARBA" id="ARBA00023619"/>
    </source>
</evidence>
<organism evidence="12 13">
    <name type="scientific">Skeletonema marinoi</name>
    <dbReference type="NCBI Taxonomy" id="267567"/>
    <lineage>
        <taxon>Eukaryota</taxon>
        <taxon>Sar</taxon>
        <taxon>Stramenopiles</taxon>
        <taxon>Ochrophyta</taxon>
        <taxon>Bacillariophyta</taxon>
        <taxon>Coscinodiscophyceae</taxon>
        <taxon>Thalassiosirophycidae</taxon>
        <taxon>Thalassiosirales</taxon>
        <taxon>Skeletonemataceae</taxon>
        <taxon>Skeletonema</taxon>
        <taxon>Skeletonema marinoi-dohrnii complex</taxon>
    </lineage>
</organism>
<dbReference type="EMBL" id="JATAAI010000001">
    <property type="protein sequence ID" value="KAK1749206.1"/>
    <property type="molecule type" value="Genomic_DNA"/>
</dbReference>
<reference evidence="12" key="1">
    <citation type="submission" date="2023-06" db="EMBL/GenBank/DDBJ databases">
        <title>Survivors Of The Sea: Transcriptome response of Skeletonema marinoi to long-term dormancy.</title>
        <authorList>
            <person name="Pinder M.I.M."/>
            <person name="Kourtchenko O."/>
            <person name="Robertson E.K."/>
            <person name="Larsson T."/>
            <person name="Maumus F."/>
            <person name="Osuna-Cruz C.M."/>
            <person name="Vancaester E."/>
            <person name="Stenow R."/>
            <person name="Vandepoele K."/>
            <person name="Ploug H."/>
            <person name="Bruchert V."/>
            <person name="Godhe A."/>
            <person name="Topel M."/>
        </authorList>
    </citation>
    <scope>NUCLEOTIDE SEQUENCE</scope>
    <source>
        <strain evidence="12">R05AC</strain>
    </source>
</reference>
<dbReference type="Gene3D" id="3.40.50.200">
    <property type="entry name" value="Peptidase S8/S53 domain"/>
    <property type="match status" value="1"/>
</dbReference>
<evidence type="ECO:0000256" key="4">
    <source>
        <dbReference type="ARBA" id="ARBA00022801"/>
    </source>
</evidence>
<comment type="caution">
    <text evidence="12">The sequence shown here is derived from an EMBL/GenBank/DDBJ whole genome shotgun (WGS) entry which is preliminary data.</text>
</comment>
<dbReference type="PRINTS" id="PR00723">
    <property type="entry name" value="SUBTILISIN"/>
</dbReference>
<feature type="region of interest" description="Disordered" evidence="9">
    <location>
        <begin position="67"/>
        <end position="106"/>
    </location>
</feature>
<evidence type="ECO:0000256" key="6">
    <source>
        <dbReference type="ARBA" id="ARBA00023529"/>
    </source>
</evidence>
<feature type="compositionally biased region" description="Polar residues" evidence="9">
    <location>
        <begin position="623"/>
        <end position="636"/>
    </location>
</feature>
<feature type="compositionally biased region" description="Low complexity" evidence="9">
    <location>
        <begin position="750"/>
        <end position="774"/>
    </location>
</feature>
<feature type="region of interest" description="Disordered" evidence="9">
    <location>
        <begin position="623"/>
        <end position="711"/>
    </location>
</feature>
<evidence type="ECO:0000256" key="2">
    <source>
        <dbReference type="ARBA" id="ARBA00022670"/>
    </source>
</evidence>
<evidence type="ECO:0000313" key="12">
    <source>
        <dbReference type="EMBL" id="KAK1749206.1"/>
    </source>
</evidence>
<keyword evidence="10" id="KW-0732">Signal</keyword>
<dbReference type="PANTHER" id="PTHR43806">
    <property type="entry name" value="PEPTIDASE S8"/>
    <property type="match status" value="1"/>
</dbReference>